<protein>
    <submittedName>
        <fullName evidence="2">Uncharacterized protein</fullName>
    </submittedName>
</protein>
<name>W9S8X7_9ROSA</name>
<organism evidence="2 3">
    <name type="scientific">Morus notabilis</name>
    <dbReference type="NCBI Taxonomy" id="981085"/>
    <lineage>
        <taxon>Eukaryota</taxon>
        <taxon>Viridiplantae</taxon>
        <taxon>Streptophyta</taxon>
        <taxon>Embryophyta</taxon>
        <taxon>Tracheophyta</taxon>
        <taxon>Spermatophyta</taxon>
        <taxon>Magnoliopsida</taxon>
        <taxon>eudicotyledons</taxon>
        <taxon>Gunneridae</taxon>
        <taxon>Pentapetalae</taxon>
        <taxon>rosids</taxon>
        <taxon>fabids</taxon>
        <taxon>Rosales</taxon>
        <taxon>Moraceae</taxon>
        <taxon>Moreae</taxon>
        <taxon>Morus</taxon>
    </lineage>
</organism>
<evidence type="ECO:0000256" key="1">
    <source>
        <dbReference type="SAM" id="SignalP"/>
    </source>
</evidence>
<evidence type="ECO:0000313" key="3">
    <source>
        <dbReference type="Proteomes" id="UP000030645"/>
    </source>
</evidence>
<proteinExistence type="predicted"/>
<evidence type="ECO:0000313" key="2">
    <source>
        <dbReference type="EMBL" id="EXC31624.1"/>
    </source>
</evidence>
<reference evidence="3" key="1">
    <citation type="submission" date="2013-01" db="EMBL/GenBank/DDBJ databases">
        <title>Draft Genome Sequence of a Mulberry Tree, Morus notabilis C.K. Schneid.</title>
        <authorList>
            <person name="He N."/>
            <person name="Zhao S."/>
        </authorList>
    </citation>
    <scope>NUCLEOTIDE SEQUENCE</scope>
</reference>
<dbReference type="Proteomes" id="UP000030645">
    <property type="component" value="Unassembled WGS sequence"/>
</dbReference>
<feature type="signal peptide" evidence="1">
    <location>
        <begin position="1"/>
        <end position="29"/>
    </location>
</feature>
<keyword evidence="1" id="KW-0732">Signal</keyword>
<dbReference type="AlphaFoldDB" id="W9S8X7"/>
<feature type="chain" id="PRO_5004930196" evidence="1">
    <location>
        <begin position="30"/>
        <end position="73"/>
    </location>
</feature>
<sequence length="73" mass="7742">MAKREIKFHGLLMMALVLSVVLLSSVVQARPPCDFQVHGQDHAMPITASQHLVDVVGLLAIKSTGPSPPGEGN</sequence>
<accession>W9S8X7</accession>
<dbReference type="EMBL" id="KE346265">
    <property type="protein sequence ID" value="EXC31624.1"/>
    <property type="molecule type" value="Genomic_DNA"/>
</dbReference>
<gene>
    <name evidence="2" type="ORF">L484_008421</name>
</gene>
<keyword evidence="3" id="KW-1185">Reference proteome</keyword>